<dbReference type="PANTHER" id="PTHR43744">
    <property type="entry name" value="ABC TRANSPORTER PERMEASE PROTEIN MG189-RELATED-RELATED"/>
    <property type="match status" value="1"/>
</dbReference>
<accession>F3ZYV0</accession>
<dbReference type="GO" id="GO:0005886">
    <property type="term" value="C:plasma membrane"/>
    <property type="evidence" value="ECO:0007669"/>
    <property type="project" value="UniProtKB-SubCell"/>
</dbReference>
<feature type="transmembrane region" description="Helical" evidence="7">
    <location>
        <begin position="75"/>
        <end position="99"/>
    </location>
</feature>
<organism evidence="9 10">
    <name type="scientific">Mahella australiensis (strain DSM 15567 / CIP 107919 / 50-1 BON)</name>
    <dbReference type="NCBI Taxonomy" id="697281"/>
    <lineage>
        <taxon>Bacteria</taxon>
        <taxon>Bacillati</taxon>
        <taxon>Bacillota</taxon>
        <taxon>Clostridia</taxon>
        <taxon>Thermoanaerobacterales</taxon>
        <taxon>Thermoanaerobacterales Family IV. Incertae Sedis</taxon>
        <taxon>Mahella</taxon>
    </lineage>
</organism>
<dbReference type="KEGG" id="mas:Mahau_0482"/>
<keyword evidence="10" id="KW-1185">Reference proteome</keyword>
<evidence type="ECO:0000256" key="1">
    <source>
        <dbReference type="ARBA" id="ARBA00004651"/>
    </source>
</evidence>
<dbReference type="RefSeq" id="WP_013780128.1">
    <property type="nucleotide sequence ID" value="NC_015520.1"/>
</dbReference>
<dbReference type="Pfam" id="PF00528">
    <property type="entry name" value="BPD_transp_1"/>
    <property type="match status" value="1"/>
</dbReference>
<dbReference type="InterPro" id="IPR000515">
    <property type="entry name" value="MetI-like"/>
</dbReference>
<feature type="transmembrane region" description="Helical" evidence="7">
    <location>
        <begin position="12"/>
        <end position="34"/>
    </location>
</feature>
<dbReference type="AlphaFoldDB" id="F3ZYV0"/>
<dbReference type="HOGENOM" id="CLU_016047_1_0_9"/>
<dbReference type="OrthoDB" id="9771544at2"/>
<dbReference type="EMBL" id="CP002360">
    <property type="protein sequence ID" value="AEE95695.1"/>
    <property type="molecule type" value="Genomic_DNA"/>
</dbReference>
<keyword evidence="2 7" id="KW-0813">Transport</keyword>
<dbReference type="PANTHER" id="PTHR43744:SF9">
    <property type="entry name" value="POLYGALACTURONAN_RHAMNOGALACTURONAN TRANSPORT SYSTEM PERMEASE PROTEIN YTCP"/>
    <property type="match status" value="1"/>
</dbReference>
<feature type="transmembrane region" description="Helical" evidence="7">
    <location>
        <begin position="143"/>
        <end position="163"/>
    </location>
</feature>
<reference evidence="9 10" key="2">
    <citation type="journal article" date="2011" name="Stand. Genomic Sci.">
        <title>Complete genome sequence of Mahella australiensis type strain (50-1 BON).</title>
        <authorList>
            <person name="Sikorski J."/>
            <person name="Teshima H."/>
            <person name="Nolan M."/>
            <person name="Lucas S."/>
            <person name="Hammon N."/>
            <person name="Deshpande S."/>
            <person name="Cheng J.F."/>
            <person name="Pitluck S."/>
            <person name="Liolios K."/>
            <person name="Pagani I."/>
            <person name="Ivanova N."/>
            <person name="Huntemann M."/>
            <person name="Mavromatis K."/>
            <person name="Ovchinikova G."/>
            <person name="Pati A."/>
            <person name="Tapia R."/>
            <person name="Han C."/>
            <person name="Goodwin L."/>
            <person name="Chen A."/>
            <person name="Palaniappan K."/>
            <person name="Land M."/>
            <person name="Hauser L."/>
            <person name="Ngatchou-Djao O.D."/>
            <person name="Rohde M."/>
            <person name="Pukall R."/>
            <person name="Spring S."/>
            <person name="Abt B."/>
            <person name="Goker M."/>
            <person name="Detter J.C."/>
            <person name="Woyke T."/>
            <person name="Bristow J."/>
            <person name="Markowitz V."/>
            <person name="Hugenholtz P."/>
            <person name="Eisen J.A."/>
            <person name="Kyrpides N.C."/>
            <person name="Klenk H.P."/>
            <person name="Lapidus A."/>
        </authorList>
    </citation>
    <scope>NUCLEOTIDE SEQUENCE [LARGE SCALE GENOMIC DNA]</scope>
    <source>
        <strain evidence="10">DSM 15567 / CIP 107919 / 50-1 BON</strain>
    </source>
</reference>
<keyword evidence="5 7" id="KW-1133">Transmembrane helix</keyword>
<keyword evidence="3" id="KW-1003">Cell membrane</keyword>
<comment type="subcellular location">
    <subcellularLocation>
        <location evidence="1 7">Cell membrane</location>
        <topology evidence="1 7">Multi-pass membrane protein</topology>
    </subcellularLocation>
</comment>
<keyword evidence="6 7" id="KW-0472">Membrane</keyword>
<feature type="transmembrane region" description="Helical" evidence="7">
    <location>
        <begin position="111"/>
        <end position="131"/>
    </location>
</feature>
<evidence type="ECO:0000256" key="3">
    <source>
        <dbReference type="ARBA" id="ARBA00022475"/>
    </source>
</evidence>
<keyword evidence="4 7" id="KW-0812">Transmembrane</keyword>
<feature type="transmembrane region" description="Helical" evidence="7">
    <location>
        <begin position="255"/>
        <end position="276"/>
    </location>
</feature>
<evidence type="ECO:0000256" key="7">
    <source>
        <dbReference type="RuleBase" id="RU363032"/>
    </source>
</evidence>
<reference evidence="10" key="1">
    <citation type="submission" date="2010-11" db="EMBL/GenBank/DDBJ databases">
        <title>The complete genome of Mahella australiensis DSM 15567.</title>
        <authorList>
            <consortium name="US DOE Joint Genome Institute (JGI-PGF)"/>
            <person name="Lucas S."/>
            <person name="Copeland A."/>
            <person name="Lapidus A."/>
            <person name="Bruce D."/>
            <person name="Goodwin L."/>
            <person name="Pitluck S."/>
            <person name="Kyrpides N."/>
            <person name="Mavromatis K."/>
            <person name="Pagani I."/>
            <person name="Ivanova N."/>
            <person name="Teshima H."/>
            <person name="Brettin T."/>
            <person name="Detter J.C."/>
            <person name="Han C."/>
            <person name="Tapia R."/>
            <person name="Land M."/>
            <person name="Hauser L."/>
            <person name="Markowitz V."/>
            <person name="Cheng J.-F."/>
            <person name="Hugenholtz P."/>
            <person name="Woyke T."/>
            <person name="Wu D."/>
            <person name="Spring S."/>
            <person name="Pukall R."/>
            <person name="Steenblock K."/>
            <person name="Schneider S."/>
            <person name="Klenk H.-P."/>
            <person name="Eisen J.A."/>
        </authorList>
    </citation>
    <scope>NUCLEOTIDE SEQUENCE [LARGE SCALE GENOMIC DNA]</scope>
    <source>
        <strain evidence="10">DSM 15567 / CIP 107919 / 50-1 BON</strain>
    </source>
</reference>
<evidence type="ECO:0000256" key="5">
    <source>
        <dbReference type="ARBA" id="ARBA00022989"/>
    </source>
</evidence>
<dbReference type="Gene3D" id="1.10.3720.10">
    <property type="entry name" value="MetI-like"/>
    <property type="match status" value="1"/>
</dbReference>
<dbReference type="GO" id="GO:0055085">
    <property type="term" value="P:transmembrane transport"/>
    <property type="evidence" value="ECO:0007669"/>
    <property type="project" value="InterPro"/>
</dbReference>
<feature type="domain" description="ABC transmembrane type-1" evidence="8">
    <location>
        <begin position="76"/>
        <end position="276"/>
    </location>
</feature>
<evidence type="ECO:0000256" key="4">
    <source>
        <dbReference type="ARBA" id="ARBA00022692"/>
    </source>
</evidence>
<protein>
    <submittedName>
        <fullName evidence="9">Binding-protein-dependent transport systems inner membrane component</fullName>
    </submittedName>
</protein>
<gene>
    <name evidence="9" type="ordered locus">Mahau_0482</name>
</gene>
<feature type="transmembrane region" description="Helical" evidence="7">
    <location>
        <begin position="184"/>
        <end position="206"/>
    </location>
</feature>
<dbReference type="eggNOG" id="COG0395">
    <property type="taxonomic scope" value="Bacteria"/>
</dbReference>
<sequence>MKRESWQDNITQVVIYVILVVISLIVIVPILYTISVSLTPYADTLKRGGVILWPTNITFEYYSYVFNENSPVPRAYLITGIVTIIGTAISLLVTAFTAYPLSKRYLPGRNGIMWIFFFTMLFGGGLIPTYLVIRSLGLINTLWALMIPSAMSVYNMIIMRTFFSGIPDSLEESAKLDGANDITILFRIVLPLSTPVLATLGLFYAVGKWNMFFDALIYINDRSKYTLQVVLREILLMSQLTELMPERASVLPPQLPLQMATTMVAVIPMLCLYPFLQRYFVQGVMIGAIKG</sequence>
<proteinExistence type="inferred from homology"/>
<name>F3ZYV0_MAHA5</name>
<dbReference type="InterPro" id="IPR035906">
    <property type="entry name" value="MetI-like_sf"/>
</dbReference>
<evidence type="ECO:0000256" key="6">
    <source>
        <dbReference type="ARBA" id="ARBA00023136"/>
    </source>
</evidence>
<dbReference type="CDD" id="cd06261">
    <property type="entry name" value="TM_PBP2"/>
    <property type="match status" value="1"/>
</dbReference>
<dbReference type="PROSITE" id="PS50928">
    <property type="entry name" value="ABC_TM1"/>
    <property type="match status" value="1"/>
</dbReference>
<comment type="similarity">
    <text evidence="7">Belongs to the binding-protein-dependent transport system permease family.</text>
</comment>
<evidence type="ECO:0000313" key="9">
    <source>
        <dbReference type="EMBL" id="AEE95695.1"/>
    </source>
</evidence>
<evidence type="ECO:0000259" key="8">
    <source>
        <dbReference type="PROSITE" id="PS50928"/>
    </source>
</evidence>
<dbReference type="Proteomes" id="UP000008457">
    <property type="component" value="Chromosome"/>
</dbReference>
<dbReference type="SUPFAM" id="SSF161098">
    <property type="entry name" value="MetI-like"/>
    <property type="match status" value="1"/>
</dbReference>
<dbReference type="STRING" id="697281.Mahau_0482"/>
<evidence type="ECO:0000313" key="10">
    <source>
        <dbReference type="Proteomes" id="UP000008457"/>
    </source>
</evidence>
<evidence type="ECO:0000256" key="2">
    <source>
        <dbReference type="ARBA" id="ARBA00022448"/>
    </source>
</evidence>